<comment type="caution">
    <text evidence="1">The sequence shown here is derived from an EMBL/GenBank/DDBJ whole genome shotgun (WGS) entry which is preliminary data.</text>
</comment>
<dbReference type="AlphaFoldDB" id="A0A117R7F5"/>
<sequence length="79" mass="8493">MYQPCASDTVGDGCIVRGSGLQSGTGPFLPHTARCQPIYQALEDQVLVDDVGLRLYSRFSTMEFSGKRPSLSASHRSAA</sequence>
<accession>A0A117R7F5</accession>
<keyword evidence="2" id="KW-1185">Reference proteome</keyword>
<gene>
    <name evidence="1" type="ORF">AQJ64_42810</name>
</gene>
<evidence type="ECO:0000313" key="1">
    <source>
        <dbReference type="EMBL" id="KUN75359.1"/>
    </source>
</evidence>
<dbReference type="EMBL" id="LMWW01000083">
    <property type="protein sequence ID" value="KUN75359.1"/>
    <property type="molecule type" value="Genomic_DNA"/>
</dbReference>
<dbReference type="Proteomes" id="UP000052982">
    <property type="component" value="Unassembled WGS sequence"/>
</dbReference>
<name>A0A117R7F5_9ACTN</name>
<reference evidence="1 2" key="1">
    <citation type="submission" date="2015-10" db="EMBL/GenBank/DDBJ databases">
        <title>Draft genome sequence of Streptomyces griseoruber DSM 40281, type strain for the species Streptomyces griseoruber.</title>
        <authorList>
            <person name="Ruckert C."/>
            <person name="Winkler A."/>
            <person name="Kalinowski J."/>
            <person name="Kampfer P."/>
            <person name="Glaeser S."/>
        </authorList>
    </citation>
    <scope>NUCLEOTIDE SEQUENCE [LARGE SCALE GENOMIC DNA]</scope>
    <source>
        <strain evidence="1 2">DSM 40281</strain>
    </source>
</reference>
<protein>
    <submittedName>
        <fullName evidence="1">Uncharacterized protein</fullName>
    </submittedName>
</protein>
<organism evidence="1 2">
    <name type="scientific">Streptomyces griseoruber</name>
    <dbReference type="NCBI Taxonomy" id="1943"/>
    <lineage>
        <taxon>Bacteria</taxon>
        <taxon>Bacillati</taxon>
        <taxon>Actinomycetota</taxon>
        <taxon>Actinomycetes</taxon>
        <taxon>Kitasatosporales</taxon>
        <taxon>Streptomycetaceae</taxon>
        <taxon>Streptomyces</taxon>
    </lineage>
</organism>
<proteinExistence type="predicted"/>
<evidence type="ECO:0000313" key="2">
    <source>
        <dbReference type="Proteomes" id="UP000052982"/>
    </source>
</evidence>